<gene>
    <name evidence="6" type="ORF">CB0940_00759</name>
    <name evidence="7" type="ORF">RHO25_000793</name>
</gene>
<evidence type="ECO:0000256" key="1">
    <source>
        <dbReference type="ARBA" id="ARBA00009333"/>
    </source>
</evidence>
<keyword evidence="2" id="KW-0285">Flavoprotein</keyword>
<evidence type="ECO:0000313" key="9">
    <source>
        <dbReference type="Proteomes" id="UP001302367"/>
    </source>
</evidence>
<comment type="similarity">
    <text evidence="1">Belongs to the class-II pyridine nucleotide-disulfide oxidoreductase family.</text>
</comment>
<evidence type="ECO:0000313" key="6">
    <source>
        <dbReference type="EMBL" id="PIB01744.1"/>
    </source>
</evidence>
<keyword evidence="4" id="KW-0732">Signal</keyword>
<accession>A0A2G5IB34</accession>
<dbReference type="GO" id="GO:0016491">
    <property type="term" value="F:oxidoreductase activity"/>
    <property type="evidence" value="ECO:0007669"/>
    <property type="project" value="UniProtKB-KW"/>
</dbReference>
<dbReference type="OrthoDB" id="10260355at2759"/>
<keyword evidence="3" id="KW-0560">Oxidoreductase</keyword>
<dbReference type="PANTHER" id="PTHR48105">
    <property type="entry name" value="THIOREDOXIN REDUCTASE 1-RELATED-RELATED"/>
    <property type="match status" value="1"/>
</dbReference>
<reference evidence="7 9" key="2">
    <citation type="submission" date="2023-09" db="EMBL/GenBank/DDBJ databases">
        <title>Complete-Gapless Cercospora beticola genome.</title>
        <authorList>
            <person name="Wyatt N.A."/>
            <person name="Spanner R.E."/>
            <person name="Bolton M.D."/>
        </authorList>
    </citation>
    <scope>NUCLEOTIDE SEQUENCE [LARGE SCALE GENOMIC DNA]</scope>
    <source>
        <strain evidence="7">Cb09-40</strain>
    </source>
</reference>
<dbReference type="SUPFAM" id="SSF51905">
    <property type="entry name" value="FAD/NAD(P)-binding domain"/>
    <property type="match status" value="1"/>
</dbReference>
<dbReference type="Gene3D" id="3.50.50.60">
    <property type="entry name" value="FAD/NAD(P)-binding domain"/>
    <property type="match status" value="2"/>
</dbReference>
<proteinExistence type="inferred from homology"/>
<dbReference type="Proteomes" id="UP000230605">
    <property type="component" value="Chromosome 1"/>
</dbReference>
<dbReference type="PRINTS" id="PR00469">
    <property type="entry name" value="PNDRDTASEII"/>
</dbReference>
<feature type="chain" id="PRO_5013673656" description="FAD/NAD(P)-binding domain-containing protein" evidence="4">
    <location>
        <begin position="20"/>
        <end position="411"/>
    </location>
</feature>
<organism evidence="6 8">
    <name type="scientific">Cercospora beticola</name>
    <name type="common">Sugarbeet leaf spot fungus</name>
    <dbReference type="NCBI Taxonomy" id="122368"/>
    <lineage>
        <taxon>Eukaryota</taxon>
        <taxon>Fungi</taxon>
        <taxon>Dikarya</taxon>
        <taxon>Ascomycota</taxon>
        <taxon>Pezizomycotina</taxon>
        <taxon>Dothideomycetes</taxon>
        <taxon>Dothideomycetidae</taxon>
        <taxon>Mycosphaerellales</taxon>
        <taxon>Mycosphaerellaceae</taxon>
        <taxon>Cercospora</taxon>
    </lineage>
</organism>
<evidence type="ECO:0000256" key="4">
    <source>
        <dbReference type="SAM" id="SignalP"/>
    </source>
</evidence>
<dbReference type="GO" id="GO:0097237">
    <property type="term" value="P:cellular response to toxic substance"/>
    <property type="evidence" value="ECO:0007669"/>
    <property type="project" value="UniProtKB-ARBA"/>
</dbReference>
<name>A0A2G5IB34_CERBT</name>
<evidence type="ECO:0000256" key="2">
    <source>
        <dbReference type="ARBA" id="ARBA00022630"/>
    </source>
</evidence>
<feature type="domain" description="FAD/NAD(P)-binding" evidence="5">
    <location>
        <begin position="40"/>
        <end position="188"/>
    </location>
</feature>
<evidence type="ECO:0000313" key="7">
    <source>
        <dbReference type="EMBL" id="WPA96187.1"/>
    </source>
</evidence>
<dbReference type="Proteomes" id="UP001302367">
    <property type="component" value="Chromosome 1"/>
</dbReference>
<evidence type="ECO:0000313" key="8">
    <source>
        <dbReference type="Proteomes" id="UP000230605"/>
    </source>
</evidence>
<dbReference type="EMBL" id="CP134184">
    <property type="protein sequence ID" value="WPA96187.1"/>
    <property type="molecule type" value="Genomic_DNA"/>
</dbReference>
<evidence type="ECO:0000256" key="3">
    <source>
        <dbReference type="ARBA" id="ARBA00023002"/>
    </source>
</evidence>
<feature type="signal peptide" evidence="4">
    <location>
        <begin position="1"/>
        <end position="19"/>
    </location>
</feature>
<keyword evidence="9" id="KW-1185">Reference proteome</keyword>
<dbReference type="Pfam" id="PF07992">
    <property type="entry name" value="Pyr_redox_2"/>
    <property type="match status" value="1"/>
</dbReference>
<reference evidence="6 8" key="1">
    <citation type="submission" date="2015-10" db="EMBL/GenBank/DDBJ databases">
        <title>The cercosporin biosynthetic gene cluster was horizontally transferred to several fungal lineages and shown to be expanded in Cercospora beticola based on microsynteny with recipient genomes.</title>
        <authorList>
            <person name="De Jonge R."/>
            <person name="Ebert M.K."/>
            <person name="Suttle J.C."/>
            <person name="Jurick Ii W.M."/>
            <person name="Secor G.A."/>
            <person name="Thomma B.P."/>
            <person name="Van De Peer Y."/>
            <person name="Bolton M.D."/>
        </authorList>
    </citation>
    <scope>NUCLEOTIDE SEQUENCE [LARGE SCALE GENOMIC DNA]</scope>
    <source>
        <strain evidence="6 8">09-40</strain>
    </source>
</reference>
<dbReference type="EMBL" id="LKMD01000100">
    <property type="protein sequence ID" value="PIB01744.1"/>
    <property type="molecule type" value="Genomic_DNA"/>
</dbReference>
<dbReference type="InterPro" id="IPR023753">
    <property type="entry name" value="FAD/NAD-binding_dom"/>
</dbReference>
<dbReference type="AlphaFoldDB" id="A0A2G5IB34"/>
<evidence type="ECO:0000259" key="5">
    <source>
        <dbReference type="Pfam" id="PF07992"/>
    </source>
</evidence>
<dbReference type="PRINTS" id="PR00368">
    <property type="entry name" value="FADPNR"/>
</dbReference>
<dbReference type="InterPro" id="IPR036188">
    <property type="entry name" value="FAD/NAD-bd_sf"/>
</dbReference>
<dbReference type="InterPro" id="IPR050097">
    <property type="entry name" value="Ferredoxin-NADP_redctase_2"/>
</dbReference>
<sequence length="411" mass="45256">MKFSLASTAFAAFVSFTAALPHQKDDITSLATEQAVQANYDVVIVGGGPAGLSAASALARVRRNVLLIDSADYRNQYTRHVHDVLGYDGVTPAYLRWRAREQIIQYPTVNLTNGTVSKIEAIGNENVTSFSITANFSSNGNTTFTARKVVLATGLRDIIPTSPGFAENWGKGIYWCPWCDGYEHADQPYGILGPLDKSGNTPLEILTLNKDVIIFANGTDTPENRAAVQKKLPDFDIWYDVHGIKVDNRTITSLERLQDASAQYHDPTKPTSPEYDLFRLNFVEGPSVERAAFITNWPSEQRSKIGQEAGVQIWGDKLATNASNGLITNVPGIYGVGDANADNSTNVPHAMWSGKRSAVSIHVKLETENAQYQISQAEAKGLTKRELSERDVWDIVNPRDDALYVEDFDRL</sequence>
<protein>
    <recommendedName>
        <fullName evidence="5">FAD/NAD(P)-binding domain-containing protein</fullName>
    </recommendedName>
</protein>